<dbReference type="PANTHER" id="PTHR35465">
    <property type="entry name" value="CAVEOLIN-1 PROTEIN"/>
    <property type="match status" value="1"/>
</dbReference>
<dbReference type="Proteomes" id="UP000007797">
    <property type="component" value="Unassembled WGS sequence"/>
</dbReference>
<dbReference type="PANTHER" id="PTHR35465:SF1">
    <property type="entry name" value="PHOSPHATIDYLINOSITOL-GLYCAN BIOSYNTHESIS CLASS X PROTEIN"/>
    <property type="match status" value="1"/>
</dbReference>
<dbReference type="OrthoDB" id="3360032at2759"/>
<proteinExistence type="predicted"/>
<keyword evidence="3" id="KW-1185">Reference proteome</keyword>
<protein>
    <submittedName>
        <fullName evidence="2">Uncharacterized protein</fullName>
    </submittedName>
</protein>
<name>F4Q594_CACFS</name>
<dbReference type="RefSeq" id="XP_004355637.1">
    <property type="nucleotide sequence ID" value="XM_004355584.1"/>
</dbReference>
<dbReference type="GeneID" id="14869185"/>
<sequence>MKLKRQVCCSKVHNQANLVFENIVSFYFKTRKKRKMNRLLVAIVTLLLIVTTTTTTIVSSTSCDSIHLPRDIKLHHLYPDKELYDQIILPQSRDAPKGDAIGHIIDSSKSLFYQLHNLQSNTLYAIRISHTASSPADYKIRFYNPTNNNNNNQNQNKNYDELLKKKPTFQRDILNTEIIKFKTDSNGVPFDINGWNDGQCMILTIESFNTGITPINNRDDKDIRLVSFNLIMDTELFGVPPEIPKMSSYFSLYL</sequence>
<evidence type="ECO:0000313" key="3">
    <source>
        <dbReference type="Proteomes" id="UP000007797"/>
    </source>
</evidence>
<reference evidence="3" key="1">
    <citation type="journal article" date="2011" name="Genome Res.">
        <title>Phylogeny-wide analysis of social amoeba genomes highlights ancient origins for complex intercellular communication.</title>
        <authorList>
            <person name="Heidel A.J."/>
            <person name="Lawal H.M."/>
            <person name="Felder M."/>
            <person name="Schilde C."/>
            <person name="Helps N.R."/>
            <person name="Tunggal B."/>
            <person name="Rivero F."/>
            <person name="John U."/>
            <person name="Schleicher M."/>
            <person name="Eichinger L."/>
            <person name="Platzer M."/>
            <person name="Noegel A.A."/>
            <person name="Schaap P."/>
            <person name="Gloeckner G."/>
        </authorList>
    </citation>
    <scope>NUCLEOTIDE SEQUENCE [LARGE SCALE GENOMIC DNA]</scope>
    <source>
        <strain evidence="3">SH3</strain>
    </source>
</reference>
<feature type="transmembrane region" description="Helical" evidence="1">
    <location>
        <begin position="39"/>
        <end position="58"/>
    </location>
</feature>
<dbReference type="AlphaFoldDB" id="F4Q594"/>
<keyword evidence="1" id="KW-0472">Membrane</keyword>
<keyword evidence="1" id="KW-0812">Transmembrane</keyword>
<accession>F4Q594</accession>
<evidence type="ECO:0000256" key="1">
    <source>
        <dbReference type="SAM" id="Phobius"/>
    </source>
</evidence>
<gene>
    <name evidence="2" type="ORF">DFA_08135</name>
</gene>
<organism evidence="2 3">
    <name type="scientific">Cavenderia fasciculata</name>
    <name type="common">Slime mold</name>
    <name type="synonym">Dictyostelium fasciculatum</name>
    <dbReference type="NCBI Taxonomy" id="261658"/>
    <lineage>
        <taxon>Eukaryota</taxon>
        <taxon>Amoebozoa</taxon>
        <taxon>Evosea</taxon>
        <taxon>Eumycetozoa</taxon>
        <taxon>Dictyostelia</taxon>
        <taxon>Acytosteliales</taxon>
        <taxon>Cavenderiaceae</taxon>
        <taxon>Cavenderia</taxon>
    </lineage>
</organism>
<dbReference type="EMBL" id="GL883021">
    <property type="protein sequence ID" value="EGG17153.1"/>
    <property type="molecule type" value="Genomic_DNA"/>
</dbReference>
<keyword evidence="1" id="KW-1133">Transmembrane helix</keyword>
<dbReference type="KEGG" id="dfa:DFA_08135"/>
<evidence type="ECO:0000313" key="2">
    <source>
        <dbReference type="EMBL" id="EGG17153.1"/>
    </source>
</evidence>